<reference evidence="1 2" key="1">
    <citation type="submission" date="2018-06" db="EMBL/GenBank/DDBJ databases">
        <authorList>
            <consortium name="Pathogen Informatics"/>
            <person name="Doyle S."/>
        </authorList>
    </citation>
    <scope>NUCLEOTIDE SEQUENCE [LARGE SCALE GENOMIC DNA]</scope>
    <source>
        <strain evidence="1 2">NCTC12437</strain>
    </source>
</reference>
<gene>
    <name evidence="1" type="ORF">NCTC12437_01431</name>
</gene>
<dbReference type="Proteomes" id="UP000255066">
    <property type="component" value="Unassembled WGS sequence"/>
</dbReference>
<organism evidence="1 2">
    <name type="scientific">Legionella birminghamensis</name>
    <dbReference type="NCBI Taxonomy" id="28083"/>
    <lineage>
        <taxon>Bacteria</taxon>
        <taxon>Pseudomonadati</taxon>
        <taxon>Pseudomonadota</taxon>
        <taxon>Gammaproteobacteria</taxon>
        <taxon>Legionellales</taxon>
        <taxon>Legionellaceae</taxon>
        <taxon>Legionella</taxon>
    </lineage>
</organism>
<name>A0A378I8W3_9GAMM</name>
<accession>A0A378I8W3</accession>
<dbReference type="AlphaFoldDB" id="A0A378I8W3"/>
<evidence type="ECO:0000313" key="1">
    <source>
        <dbReference type="EMBL" id="STX31657.1"/>
    </source>
</evidence>
<dbReference type="EMBL" id="UGNW01000001">
    <property type="protein sequence ID" value="STX31657.1"/>
    <property type="molecule type" value="Genomic_DNA"/>
</dbReference>
<evidence type="ECO:0000313" key="2">
    <source>
        <dbReference type="Proteomes" id="UP000255066"/>
    </source>
</evidence>
<sequence>MMFDKLRQEGFAWNHKRADKTEKAVNQGKV</sequence>
<proteinExistence type="predicted"/>
<protein>
    <submittedName>
        <fullName evidence="1">Uncharacterized protein</fullName>
    </submittedName>
</protein>